<organism evidence="4 5">
    <name type="scientific">Sandarakinorhabdus cyanobacteriorum</name>
    <dbReference type="NCBI Taxonomy" id="1981098"/>
    <lineage>
        <taxon>Bacteria</taxon>
        <taxon>Pseudomonadati</taxon>
        <taxon>Pseudomonadota</taxon>
        <taxon>Alphaproteobacteria</taxon>
        <taxon>Sphingomonadales</taxon>
        <taxon>Sphingosinicellaceae</taxon>
        <taxon>Sandarakinorhabdus</taxon>
    </lineage>
</organism>
<accession>A0A255YB25</accession>
<dbReference type="Gene3D" id="3.40.630.30">
    <property type="match status" value="1"/>
</dbReference>
<keyword evidence="5" id="KW-1185">Reference proteome</keyword>
<dbReference type="Pfam" id="PF13673">
    <property type="entry name" value="Acetyltransf_10"/>
    <property type="match status" value="1"/>
</dbReference>
<dbReference type="InterPro" id="IPR016181">
    <property type="entry name" value="Acyl_CoA_acyltransferase"/>
</dbReference>
<proteinExistence type="predicted"/>
<keyword evidence="2" id="KW-0012">Acyltransferase</keyword>
<dbReference type="InterPro" id="IPR000182">
    <property type="entry name" value="GNAT_dom"/>
</dbReference>
<evidence type="ECO:0000256" key="2">
    <source>
        <dbReference type="ARBA" id="ARBA00023315"/>
    </source>
</evidence>
<evidence type="ECO:0000256" key="1">
    <source>
        <dbReference type="ARBA" id="ARBA00022679"/>
    </source>
</evidence>
<evidence type="ECO:0000313" key="4">
    <source>
        <dbReference type="EMBL" id="OYQ26409.1"/>
    </source>
</evidence>
<dbReference type="PROSITE" id="PS51186">
    <property type="entry name" value="GNAT"/>
    <property type="match status" value="1"/>
</dbReference>
<dbReference type="OrthoDB" id="118465at2"/>
<name>A0A255YB25_9SPHN</name>
<dbReference type="PANTHER" id="PTHR43877:SF1">
    <property type="entry name" value="ACETYLTRANSFERASE"/>
    <property type="match status" value="1"/>
</dbReference>
<evidence type="ECO:0000259" key="3">
    <source>
        <dbReference type="PROSITE" id="PS51186"/>
    </source>
</evidence>
<comment type="caution">
    <text evidence="4">The sequence shown here is derived from an EMBL/GenBank/DDBJ whole genome shotgun (WGS) entry which is preliminary data.</text>
</comment>
<keyword evidence="1 4" id="KW-0808">Transferase</keyword>
<sequence>MSDAASLRIRPALAAEIPALNALITASARRLSQGYYTEAETEAAITHVFGVDSELVADGTYLVVESADGLLGCGGWSRRATLFGGDGFAGRESGLLDPARDAAKIRAFFVAPAAARRGVGAALLAACENAARAAGFSRTELMATLPGEPFYAAHGYRQGEPAIVDCGGVPVRFVAMAKQLSA</sequence>
<feature type="domain" description="N-acetyltransferase" evidence="3">
    <location>
        <begin position="7"/>
        <end position="181"/>
    </location>
</feature>
<dbReference type="AlphaFoldDB" id="A0A255YB25"/>
<reference evidence="4 5" key="1">
    <citation type="submission" date="2017-07" db="EMBL/GenBank/DDBJ databases">
        <title>Sandarakinorhabdus cyanobacteriorum sp. nov., a novel bacterium isolated from cyanobacterial aggregates in a eutrophic lake.</title>
        <authorList>
            <person name="Cai H."/>
        </authorList>
    </citation>
    <scope>NUCLEOTIDE SEQUENCE [LARGE SCALE GENOMIC DNA]</scope>
    <source>
        <strain evidence="4 5">TH057</strain>
    </source>
</reference>
<dbReference type="RefSeq" id="WP_094474385.1">
    <property type="nucleotide sequence ID" value="NZ_NOXT01000118.1"/>
</dbReference>
<dbReference type="SUPFAM" id="SSF55729">
    <property type="entry name" value="Acyl-CoA N-acyltransferases (Nat)"/>
    <property type="match status" value="1"/>
</dbReference>
<gene>
    <name evidence="4" type="ORF">CHU93_12050</name>
</gene>
<protein>
    <submittedName>
        <fullName evidence="4">GNAT family N-acetyltransferase</fullName>
    </submittedName>
</protein>
<dbReference type="EMBL" id="NOXT01000118">
    <property type="protein sequence ID" value="OYQ26409.1"/>
    <property type="molecule type" value="Genomic_DNA"/>
</dbReference>
<dbReference type="PANTHER" id="PTHR43877">
    <property type="entry name" value="AMINOALKYLPHOSPHONATE N-ACETYLTRANSFERASE-RELATED-RELATED"/>
    <property type="match status" value="1"/>
</dbReference>
<dbReference type="Proteomes" id="UP000216991">
    <property type="component" value="Unassembled WGS sequence"/>
</dbReference>
<dbReference type="InterPro" id="IPR050832">
    <property type="entry name" value="Bact_Acetyltransf"/>
</dbReference>
<dbReference type="GO" id="GO:0016747">
    <property type="term" value="F:acyltransferase activity, transferring groups other than amino-acyl groups"/>
    <property type="evidence" value="ECO:0007669"/>
    <property type="project" value="InterPro"/>
</dbReference>
<evidence type="ECO:0000313" key="5">
    <source>
        <dbReference type="Proteomes" id="UP000216991"/>
    </source>
</evidence>